<gene>
    <name evidence="1" type="ORF">ABJ384_05845</name>
</gene>
<name>A0AAU7T0D7_9GAMM</name>
<sequence>MSNKTYLGSVTRETRPFNLDVTKLRRANAKVTAAKAYKAGDLLTLSDANVVDHAVDEKTWNVVCGQDVTAVQATQMASDGVEIPVYFGGVFSIEAVCLAGVYLDPLKYDAARAKATLNNIEFSKV</sequence>
<evidence type="ECO:0000313" key="1">
    <source>
        <dbReference type="EMBL" id="XBU16683.1"/>
    </source>
</evidence>
<dbReference type="EMBL" id="CP157981">
    <property type="protein sequence ID" value="XBU16683.1"/>
    <property type="molecule type" value="Genomic_DNA"/>
</dbReference>
<dbReference type="AlphaFoldDB" id="A0AAU7T0D7"/>
<proteinExistence type="predicted"/>
<reference evidence="1" key="1">
    <citation type="submission" date="2024-06" db="EMBL/GenBank/DDBJ databases">
        <authorList>
            <person name="Song Z."/>
        </authorList>
    </citation>
    <scope>NUCLEOTIDE SEQUENCE</scope>
    <source>
        <strain evidence="1">A1-4-2</strain>
    </source>
</reference>
<evidence type="ECO:0008006" key="2">
    <source>
        <dbReference type="Google" id="ProtNLM"/>
    </source>
</evidence>
<protein>
    <recommendedName>
        <fullName evidence="2">Phage protein</fullName>
    </recommendedName>
</protein>
<accession>A0AAU7T0D7</accession>
<organism evidence="1">
    <name type="scientific">Acinetobacter sp. A1-4-2</name>
    <dbReference type="NCBI Taxonomy" id="3156489"/>
    <lineage>
        <taxon>Bacteria</taxon>
        <taxon>Pseudomonadati</taxon>
        <taxon>Pseudomonadota</taxon>
        <taxon>Gammaproteobacteria</taxon>
        <taxon>Moraxellales</taxon>
        <taxon>Moraxellaceae</taxon>
        <taxon>Acinetobacter</taxon>
    </lineage>
</organism>
<dbReference type="RefSeq" id="WP_349929461.1">
    <property type="nucleotide sequence ID" value="NZ_CP157981.1"/>
</dbReference>